<name>A0ABQ7SZL6_PHRPL</name>
<dbReference type="Proteomes" id="UP000826234">
    <property type="component" value="Unassembled WGS sequence"/>
</dbReference>
<dbReference type="EMBL" id="JAIPUX010003289">
    <property type="protein sequence ID" value="KAH0622887.1"/>
    <property type="molecule type" value="Genomic_DNA"/>
</dbReference>
<reference evidence="1 2" key="1">
    <citation type="journal article" date="2022" name="Gigascience">
        <title>A chromosome-level genome assembly and annotation of the desert horned lizard, Phrynosoma platyrhinos, provides insight into chromosomal rearrangements among reptiles.</title>
        <authorList>
            <person name="Koochekian N."/>
            <person name="Ascanio A."/>
            <person name="Farleigh K."/>
            <person name="Card D.C."/>
            <person name="Schield D.R."/>
            <person name="Castoe T.A."/>
            <person name="Jezkova T."/>
        </authorList>
    </citation>
    <scope>NUCLEOTIDE SEQUENCE [LARGE SCALE GENOMIC DNA]</scope>
    <source>
        <strain evidence="1">NK-2021</strain>
    </source>
</reference>
<dbReference type="SUPFAM" id="SSF57392">
    <property type="entry name" value="Defensin-like"/>
    <property type="match status" value="1"/>
</dbReference>
<comment type="caution">
    <text evidence="1">The sequence shown here is derived from an EMBL/GenBank/DDBJ whole genome shotgun (WGS) entry which is preliminary data.</text>
</comment>
<evidence type="ECO:0000313" key="1">
    <source>
        <dbReference type="EMBL" id="KAH0622887.1"/>
    </source>
</evidence>
<gene>
    <name evidence="1" type="ORF">JD844_025721</name>
</gene>
<keyword evidence="2" id="KW-1185">Reference proteome</keyword>
<evidence type="ECO:0000313" key="2">
    <source>
        <dbReference type="Proteomes" id="UP000826234"/>
    </source>
</evidence>
<protein>
    <submittedName>
        <fullName evidence="1">Uncharacterized protein</fullName>
    </submittedName>
</protein>
<proteinExistence type="predicted"/>
<sequence>MSSQGIISNCVRVNREYYNIDKIAVFCRVQADDAGLDQEAKQEPLQTLDEFQDDDQAVLAAYDDALEDFSGNAQLRSGFANCRRLKGKCFFGFCPRTALTVGHCDVFYRCCK</sequence>
<accession>A0ABQ7SZL6</accession>
<organism evidence="1 2">
    <name type="scientific">Phrynosoma platyrhinos</name>
    <name type="common">Desert horned lizard</name>
    <dbReference type="NCBI Taxonomy" id="52577"/>
    <lineage>
        <taxon>Eukaryota</taxon>
        <taxon>Metazoa</taxon>
        <taxon>Chordata</taxon>
        <taxon>Craniata</taxon>
        <taxon>Vertebrata</taxon>
        <taxon>Euteleostomi</taxon>
        <taxon>Lepidosauria</taxon>
        <taxon>Squamata</taxon>
        <taxon>Bifurcata</taxon>
        <taxon>Unidentata</taxon>
        <taxon>Episquamata</taxon>
        <taxon>Toxicofera</taxon>
        <taxon>Iguania</taxon>
        <taxon>Phrynosomatidae</taxon>
        <taxon>Phrynosomatinae</taxon>
        <taxon>Phrynosoma</taxon>
    </lineage>
</organism>